<organism evidence="1 2">
    <name type="scientific">Plakobranchus ocellatus</name>
    <dbReference type="NCBI Taxonomy" id="259542"/>
    <lineage>
        <taxon>Eukaryota</taxon>
        <taxon>Metazoa</taxon>
        <taxon>Spiralia</taxon>
        <taxon>Lophotrochozoa</taxon>
        <taxon>Mollusca</taxon>
        <taxon>Gastropoda</taxon>
        <taxon>Heterobranchia</taxon>
        <taxon>Euthyneura</taxon>
        <taxon>Panpulmonata</taxon>
        <taxon>Sacoglossa</taxon>
        <taxon>Placobranchoidea</taxon>
        <taxon>Plakobranchidae</taxon>
        <taxon>Plakobranchus</taxon>
    </lineage>
</organism>
<accession>A0AAV4AIB7</accession>
<protein>
    <submittedName>
        <fullName evidence="1">Uncharacterized protein</fullName>
    </submittedName>
</protein>
<dbReference type="Proteomes" id="UP000735302">
    <property type="component" value="Unassembled WGS sequence"/>
</dbReference>
<name>A0AAV4AIB7_9GAST</name>
<dbReference type="EMBL" id="BLXT01003781">
    <property type="protein sequence ID" value="GFO06657.1"/>
    <property type="molecule type" value="Genomic_DNA"/>
</dbReference>
<evidence type="ECO:0000313" key="2">
    <source>
        <dbReference type="Proteomes" id="UP000735302"/>
    </source>
</evidence>
<keyword evidence="2" id="KW-1185">Reference proteome</keyword>
<reference evidence="1 2" key="1">
    <citation type="journal article" date="2021" name="Elife">
        <title>Chloroplast acquisition without the gene transfer in kleptoplastic sea slugs, Plakobranchus ocellatus.</title>
        <authorList>
            <person name="Maeda T."/>
            <person name="Takahashi S."/>
            <person name="Yoshida T."/>
            <person name="Shimamura S."/>
            <person name="Takaki Y."/>
            <person name="Nagai Y."/>
            <person name="Toyoda A."/>
            <person name="Suzuki Y."/>
            <person name="Arimoto A."/>
            <person name="Ishii H."/>
            <person name="Satoh N."/>
            <person name="Nishiyama T."/>
            <person name="Hasebe M."/>
            <person name="Maruyama T."/>
            <person name="Minagawa J."/>
            <person name="Obokata J."/>
            <person name="Shigenobu S."/>
        </authorList>
    </citation>
    <scope>NUCLEOTIDE SEQUENCE [LARGE SCALE GENOMIC DNA]</scope>
</reference>
<evidence type="ECO:0000313" key="1">
    <source>
        <dbReference type="EMBL" id="GFO06657.1"/>
    </source>
</evidence>
<gene>
    <name evidence="1" type="ORF">PoB_003316200</name>
</gene>
<sequence length="96" mass="11089">MFYLTINEIISCRGCHTPLNLQCVENNEGFKLLGTGPQHTQYFSQPSFGGLRRDPNVVMRLRSLRQRKRTAKIILQIMTQRNRSLVTTLILKCIPN</sequence>
<dbReference type="AlphaFoldDB" id="A0AAV4AIB7"/>
<comment type="caution">
    <text evidence="1">The sequence shown here is derived from an EMBL/GenBank/DDBJ whole genome shotgun (WGS) entry which is preliminary data.</text>
</comment>
<proteinExistence type="predicted"/>